<evidence type="ECO:0000313" key="1">
    <source>
        <dbReference type="EMBL" id="KAL2548336.1"/>
    </source>
</evidence>
<evidence type="ECO:0000313" key="2">
    <source>
        <dbReference type="Proteomes" id="UP001604277"/>
    </source>
</evidence>
<reference evidence="2" key="1">
    <citation type="submission" date="2024-07" db="EMBL/GenBank/DDBJ databases">
        <title>Two chromosome-level genome assemblies of Korean endemic species Abeliophyllum distichum and Forsythia ovata (Oleaceae).</title>
        <authorList>
            <person name="Jang H."/>
        </authorList>
    </citation>
    <scope>NUCLEOTIDE SEQUENCE [LARGE SCALE GENOMIC DNA]</scope>
</reference>
<dbReference type="EMBL" id="JBFOLJ010000003">
    <property type="protein sequence ID" value="KAL2548336.1"/>
    <property type="molecule type" value="Genomic_DNA"/>
</dbReference>
<keyword evidence="2" id="KW-1185">Reference proteome</keyword>
<dbReference type="Proteomes" id="UP001604277">
    <property type="component" value="Unassembled WGS sequence"/>
</dbReference>
<comment type="caution">
    <text evidence="1">The sequence shown here is derived from an EMBL/GenBank/DDBJ whole genome shotgun (WGS) entry which is preliminary data.</text>
</comment>
<sequence length="266" mass="30831">MDILIPHVGIHRNDTIFSLQFSVSVKDFTIRSIKPRGERLVSTSKILKICSRLDSTSWFIKVMIENEFSGLILKHEHLQYNVLIVYKFRRIENGKYILVAEGVKEKTYPDIFLRMGWRLNRDQDMLKGCGKIIGCNCLHVTETSIIFQFKQHSGRLKCHSQPSQNKRQELSEHFEKVVLYRSHTSAQTLEMSTRISCRLVELLMLTSCIEPIFLLGFIQRVLWDVIDPANPCNGLASDFLLDRRSYQSMVKISCCNSPEMTLPLFL</sequence>
<name>A0ABD1WF74_9LAMI</name>
<protein>
    <submittedName>
        <fullName evidence="1">Uncharacterized protein</fullName>
    </submittedName>
</protein>
<organism evidence="1 2">
    <name type="scientific">Forsythia ovata</name>
    <dbReference type="NCBI Taxonomy" id="205694"/>
    <lineage>
        <taxon>Eukaryota</taxon>
        <taxon>Viridiplantae</taxon>
        <taxon>Streptophyta</taxon>
        <taxon>Embryophyta</taxon>
        <taxon>Tracheophyta</taxon>
        <taxon>Spermatophyta</taxon>
        <taxon>Magnoliopsida</taxon>
        <taxon>eudicotyledons</taxon>
        <taxon>Gunneridae</taxon>
        <taxon>Pentapetalae</taxon>
        <taxon>asterids</taxon>
        <taxon>lamiids</taxon>
        <taxon>Lamiales</taxon>
        <taxon>Oleaceae</taxon>
        <taxon>Forsythieae</taxon>
        <taxon>Forsythia</taxon>
    </lineage>
</organism>
<proteinExistence type="predicted"/>
<dbReference type="AlphaFoldDB" id="A0ABD1WF74"/>
<accession>A0ABD1WF74</accession>
<gene>
    <name evidence="1" type="ORF">Fot_09866</name>
</gene>